<dbReference type="Pfam" id="PF20231">
    <property type="entry name" value="DUF6589"/>
    <property type="match status" value="1"/>
</dbReference>
<dbReference type="InParanoid" id="A0A5J5ECA0"/>
<name>A0A5J5ECA0_9PEZI</name>
<gene>
    <name evidence="2" type="ORF">FN846DRAFT_896208</name>
</gene>
<feature type="domain" description="DUF6589" evidence="1">
    <location>
        <begin position="1"/>
        <end position="393"/>
    </location>
</feature>
<dbReference type="InterPro" id="IPR046496">
    <property type="entry name" value="DUF6589"/>
</dbReference>
<accession>A0A5J5ECA0</accession>
<protein>
    <recommendedName>
        <fullName evidence="1">DUF6589 domain-containing protein</fullName>
    </recommendedName>
</protein>
<dbReference type="AlphaFoldDB" id="A0A5J5ECA0"/>
<dbReference type="EMBL" id="VXIS01000486">
    <property type="protein sequence ID" value="KAA8893175.1"/>
    <property type="molecule type" value="Genomic_DNA"/>
</dbReference>
<keyword evidence="3" id="KW-1185">Reference proteome</keyword>
<reference evidence="2 3" key="1">
    <citation type="submission" date="2019-09" db="EMBL/GenBank/DDBJ databases">
        <title>Draft genome of the ectomycorrhizal ascomycete Sphaerosporella brunnea.</title>
        <authorList>
            <consortium name="DOE Joint Genome Institute"/>
            <person name="Benucci G.M."/>
            <person name="Marozzi G."/>
            <person name="Antonielli L."/>
            <person name="Sanchez S."/>
            <person name="Marco P."/>
            <person name="Wang X."/>
            <person name="Falini L.B."/>
            <person name="Barry K."/>
            <person name="Haridas S."/>
            <person name="Lipzen A."/>
            <person name="Labutti K."/>
            <person name="Grigoriev I.V."/>
            <person name="Murat C."/>
            <person name="Martin F."/>
            <person name="Albertini E."/>
            <person name="Donnini D."/>
            <person name="Bonito G."/>
        </authorList>
    </citation>
    <scope>NUCLEOTIDE SEQUENCE [LARGE SCALE GENOMIC DNA]</scope>
    <source>
        <strain evidence="2 3">Sb_GMNB300</strain>
    </source>
</reference>
<comment type="caution">
    <text evidence="2">The sequence shown here is derived from an EMBL/GenBank/DDBJ whole genome shotgun (WGS) entry which is preliminary data.</text>
</comment>
<proteinExistence type="predicted"/>
<evidence type="ECO:0000313" key="2">
    <source>
        <dbReference type="EMBL" id="KAA8893175.1"/>
    </source>
</evidence>
<dbReference type="Proteomes" id="UP000326924">
    <property type="component" value="Unassembled WGS sequence"/>
</dbReference>
<dbReference type="OrthoDB" id="4743193at2759"/>
<evidence type="ECO:0000313" key="3">
    <source>
        <dbReference type="Proteomes" id="UP000326924"/>
    </source>
</evidence>
<evidence type="ECO:0000259" key="1">
    <source>
        <dbReference type="Pfam" id="PF20231"/>
    </source>
</evidence>
<organism evidence="2 3">
    <name type="scientific">Sphaerosporella brunnea</name>
    <dbReference type="NCBI Taxonomy" id="1250544"/>
    <lineage>
        <taxon>Eukaryota</taxon>
        <taxon>Fungi</taxon>
        <taxon>Dikarya</taxon>
        <taxon>Ascomycota</taxon>
        <taxon>Pezizomycotina</taxon>
        <taxon>Pezizomycetes</taxon>
        <taxon>Pezizales</taxon>
        <taxon>Pyronemataceae</taxon>
        <taxon>Sphaerosporella</taxon>
    </lineage>
</organism>
<sequence>MDIDESSIDVTTAVIEKMSKELEIPLSAFRNRVILSTGDQLTTKNIRSAQELRVRDMQEKRMEFVYPIAGCLHILMAIVDGIFRSHSGRSDGRDPTSLTRFAGMLGRSGLGGKGGAKVVDYSACVRFVLHVLDAHILAAMVGMVNLRRNNTEQPRLKSVADLRRWLKCNNWLEMLQEAKEYYGILAKPNWQKTTALNKATETYTSKRQAIMDKKKDERTAWELNFTKTAESKKWIMEELRAERDIVFENFLKFLHHATLLRDAIRAVKTGTTGRLEKNLEMLCVFFHGCSKPMYALEMLELQVDRKCLWTPECQFVYLNNCLQNLSGKSNKYQGNDNIVEHVNAEIKVSYNPRNTGTAQKFLLETVARNLVTFWILDKAVLHTSGAPKYGSKHSTVNARYDITRMADTIISDQSMVRKPGRYSIGVEGNKVEVSEAVDAFALGGENILSGHTLENVLHKRIYRLHLGDVPYDAYENPEAFLDRLESENLFGIHS</sequence>